<evidence type="ECO:0000313" key="2">
    <source>
        <dbReference type="EMBL" id="VAW21251.1"/>
    </source>
</evidence>
<dbReference type="AlphaFoldDB" id="A0A3B0TRI8"/>
<proteinExistence type="predicted"/>
<dbReference type="SUPFAM" id="SSF53649">
    <property type="entry name" value="Alkaline phosphatase-like"/>
    <property type="match status" value="1"/>
</dbReference>
<feature type="domain" description="Sulfatase N-terminal" evidence="1">
    <location>
        <begin position="37"/>
        <end position="328"/>
    </location>
</feature>
<dbReference type="PANTHER" id="PTHR43751:SF1">
    <property type="entry name" value="SULFATASE ATSG-RELATED"/>
    <property type="match status" value="1"/>
</dbReference>
<dbReference type="GO" id="GO:0016787">
    <property type="term" value="F:hydrolase activity"/>
    <property type="evidence" value="ECO:0007669"/>
    <property type="project" value="UniProtKB-KW"/>
</dbReference>
<name>A0A3B0TRI8_9ZZZZ</name>
<evidence type="ECO:0000259" key="1">
    <source>
        <dbReference type="Pfam" id="PF00884"/>
    </source>
</evidence>
<reference evidence="2" key="1">
    <citation type="submission" date="2018-06" db="EMBL/GenBank/DDBJ databases">
        <authorList>
            <person name="Zhirakovskaya E."/>
        </authorList>
    </citation>
    <scope>NUCLEOTIDE SEQUENCE</scope>
</reference>
<accession>A0A3B0TRI8</accession>
<dbReference type="PANTHER" id="PTHR43751">
    <property type="entry name" value="SULFATASE"/>
    <property type="match status" value="1"/>
</dbReference>
<gene>
    <name evidence="2" type="ORF">MNBD_BACTEROID01-1657</name>
</gene>
<sequence length="531" mass="60013">MARNVRLLIGLSVLSLIFATLVSCNSNIKGKPSPKRPNILFCIADDASFPHMGAYGCSWVKTPAFDRVAKEGILFKNAYTPNAKCAPSRACIITGRNSWQLEEAANHWCYFPQKFKTYAETLGENGYHVGYTAKGWAPGVPGEVNGKKRQLVGMPYNKYNTTPPTGKMSINDYTANFVDFLDSKPQGEPFCFWYGSREPHRAYEYRSGIEKGGKSIADIDSVYSFFPNNDTIKADLLDYAYEIEYFDKHLQNMLKVLEERGELDNTLVVVTADNGMPFPRIKGQEYELSNHLPLAIMWKDGIKNPGRVVDDLVSFIDFAPTFLELAGVTREASGMQPIEGKSLTDILFAGVPGVVDSGRDHILIGKERHDVGRPHDQGYPIRGIVKGGFLYVKNFKTDRWPAGNPETGYLNCDGSPTKTVILNGKNNPATHRLWELSFDKRPEEELYNIKTDRECMNNIAGNPEYSVLKEQLKAQLFKELKEQGDPRMFGNGHIFDEYEYADKTGRHFYERYMRGEKMNAGWVNPSDFEKR</sequence>
<dbReference type="InterPro" id="IPR052701">
    <property type="entry name" value="GAG_Ulvan_Degrading_Sulfatases"/>
</dbReference>
<protein>
    <submittedName>
        <fullName evidence="2">Probable sulfatase atsG</fullName>
        <ecNumber evidence="2">3.1.6.-</ecNumber>
    </submittedName>
</protein>
<dbReference type="Pfam" id="PF00884">
    <property type="entry name" value="Sulfatase"/>
    <property type="match status" value="1"/>
</dbReference>
<dbReference type="PROSITE" id="PS51257">
    <property type="entry name" value="PROKAR_LIPOPROTEIN"/>
    <property type="match status" value="1"/>
</dbReference>
<dbReference type="InterPro" id="IPR000917">
    <property type="entry name" value="Sulfatase_N"/>
</dbReference>
<dbReference type="CDD" id="cd16027">
    <property type="entry name" value="SGSH"/>
    <property type="match status" value="1"/>
</dbReference>
<dbReference type="Gene3D" id="3.40.720.10">
    <property type="entry name" value="Alkaline Phosphatase, subunit A"/>
    <property type="match status" value="1"/>
</dbReference>
<keyword evidence="2" id="KW-0378">Hydrolase</keyword>
<dbReference type="InterPro" id="IPR017850">
    <property type="entry name" value="Alkaline_phosphatase_core_sf"/>
</dbReference>
<organism evidence="2">
    <name type="scientific">hydrothermal vent metagenome</name>
    <dbReference type="NCBI Taxonomy" id="652676"/>
    <lineage>
        <taxon>unclassified sequences</taxon>
        <taxon>metagenomes</taxon>
        <taxon>ecological metagenomes</taxon>
    </lineage>
</organism>
<dbReference type="EMBL" id="UOEP01000139">
    <property type="protein sequence ID" value="VAW21251.1"/>
    <property type="molecule type" value="Genomic_DNA"/>
</dbReference>
<dbReference type="EC" id="3.1.6.-" evidence="2"/>